<feature type="domain" description="FERM" evidence="2">
    <location>
        <begin position="1"/>
        <end position="126"/>
    </location>
</feature>
<dbReference type="SMART" id="SM01196">
    <property type="entry name" value="FERM_C"/>
    <property type="match status" value="1"/>
</dbReference>
<dbReference type="Pfam" id="PF09380">
    <property type="entry name" value="FERM_C"/>
    <property type="match status" value="1"/>
</dbReference>
<dbReference type="Gene3D" id="2.30.29.30">
    <property type="entry name" value="Pleckstrin-homology domain (PH domain)/Phosphotyrosine-binding domain (PTB)"/>
    <property type="match status" value="1"/>
</dbReference>
<dbReference type="SUPFAM" id="SSF50729">
    <property type="entry name" value="PH domain-like"/>
    <property type="match status" value="1"/>
</dbReference>
<evidence type="ECO:0000313" key="4">
    <source>
        <dbReference type="Proteomes" id="UP000838756"/>
    </source>
</evidence>
<keyword evidence="4" id="KW-1185">Reference proteome</keyword>
<proteinExistence type="predicted"/>
<dbReference type="PANTHER" id="PTHR23280">
    <property type="entry name" value="4.1 G PROTEIN"/>
    <property type="match status" value="1"/>
</dbReference>
<dbReference type="GO" id="GO:0031032">
    <property type="term" value="P:actomyosin structure organization"/>
    <property type="evidence" value="ECO:0007669"/>
    <property type="project" value="TreeGrafter"/>
</dbReference>
<dbReference type="InterPro" id="IPR018980">
    <property type="entry name" value="FERM_PH-like_C"/>
</dbReference>
<sequence length="172" mass="19942">MCNPRYADREISETKDCCLGLLSHELMTSRTFTKIQWQQDYHGKDIFIGVTSIGIVVFQNSTRVNTFSWSKIVKISFKKKQFFIQLKREPSESYDTVLGFNMRSGRAAKALWRCSVERHGFFRLRAPRRRHLLESFGAFAGVTAPTVARTETQALEDARRSRSSNRSFVRYS</sequence>
<dbReference type="EMBL" id="CAKXAJ010025907">
    <property type="protein sequence ID" value="CAH2245514.1"/>
    <property type="molecule type" value="Genomic_DNA"/>
</dbReference>
<dbReference type="AlphaFoldDB" id="A0A8S4S6Z8"/>
<accession>A0A8S4S6Z8</accession>
<gene>
    <name evidence="3" type="primary">jg8738</name>
    <name evidence="3" type="ORF">PAEG_LOCUS21125</name>
</gene>
<protein>
    <submittedName>
        <fullName evidence="3">Jg8738 protein</fullName>
    </submittedName>
</protein>
<dbReference type="Proteomes" id="UP000838756">
    <property type="component" value="Unassembled WGS sequence"/>
</dbReference>
<dbReference type="PROSITE" id="PS50057">
    <property type="entry name" value="FERM_3"/>
    <property type="match status" value="1"/>
</dbReference>
<dbReference type="InterPro" id="IPR000299">
    <property type="entry name" value="FERM_domain"/>
</dbReference>
<reference evidence="3" key="1">
    <citation type="submission" date="2022-03" db="EMBL/GenBank/DDBJ databases">
        <authorList>
            <person name="Lindestad O."/>
        </authorList>
    </citation>
    <scope>NUCLEOTIDE SEQUENCE</scope>
</reference>
<evidence type="ECO:0000256" key="1">
    <source>
        <dbReference type="SAM" id="MobiDB-lite"/>
    </source>
</evidence>
<dbReference type="InterPro" id="IPR011993">
    <property type="entry name" value="PH-like_dom_sf"/>
</dbReference>
<evidence type="ECO:0000313" key="3">
    <source>
        <dbReference type="EMBL" id="CAH2245514.1"/>
    </source>
</evidence>
<feature type="region of interest" description="Disordered" evidence="1">
    <location>
        <begin position="153"/>
        <end position="172"/>
    </location>
</feature>
<dbReference type="PANTHER" id="PTHR23280:SF27">
    <property type="entry name" value="TYROSINE-PROTEIN PHOSPHATASE NON-RECEPTOR TYPE"/>
    <property type="match status" value="1"/>
</dbReference>
<dbReference type="GO" id="GO:0005856">
    <property type="term" value="C:cytoskeleton"/>
    <property type="evidence" value="ECO:0007669"/>
    <property type="project" value="TreeGrafter"/>
</dbReference>
<name>A0A8S4S6Z8_9NEOP</name>
<organism evidence="3 4">
    <name type="scientific">Pararge aegeria aegeria</name>
    <dbReference type="NCBI Taxonomy" id="348720"/>
    <lineage>
        <taxon>Eukaryota</taxon>
        <taxon>Metazoa</taxon>
        <taxon>Ecdysozoa</taxon>
        <taxon>Arthropoda</taxon>
        <taxon>Hexapoda</taxon>
        <taxon>Insecta</taxon>
        <taxon>Pterygota</taxon>
        <taxon>Neoptera</taxon>
        <taxon>Endopterygota</taxon>
        <taxon>Lepidoptera</taxon>
        <taxon>Glossata</taxon>
        <taxon>Ditrysia</taxon>
        <taxon>Papilionoidea</taxon>
        <taxon>Nymphalidae</taxon>
        <taxon>Satyrinae</taxon>
        <taxon>Satyrini</taxon>
        <taxon>Parargina</taxon>
        <taxon>Pararge</taxon>
    </lineage>
</organism>
<comment type="caution">
    <text evidence="3">The sequence shown here is derived from an EMBL/GenBank/DDBJ whole genome shotgun (WGS) entry which is preliminary data.</text>
</comment>
<dbReference type="FunFam" id="2.30.29.30:FF:000002">
    <property type="entry name" value="Band 4.1-like protein 5 isoform 1"/>
    <property type="match status" value="1"/>
</dbReference>
<evidence type="ECO:0000259" key="2">
    <source>
        <dbReference type="PROSITE" id="PS50057"/>
    </source>
</evidence>